<evidence type="ECO:0000313" key="2">
    <source>
        <dbReference type="WBParaSite" id="jg24783"/>
    </source>
</evidence>
<dbReference type="Proteomes" id="UP000887574">
    <property type="component" value="Unplaced"/>
</dbReference>
<accession>A0A915E145</accession>
<evidence type="ECO:0000313" key="1">
    <source>
        <dbReference type="Proteomes" id="UP000887574"/>
    </source>
</evidence>
<dbReference type="WBParaSite" id="jg24783">
    <property type="protein sequence ID" value="jg24783"/>
    <property type="gene ID" value="jg24783"/>
</dbReference>
<organism evidence="1 2">
    <name type="scientific">Ditylenchus dipsaci</name>
    <dbReference type="NCBI Taxonomy" id="166011"/>
    <lineage>
        <taxon>Eukaryota</taxon>
        <taxon>Metazoa</taxon>
        <taxon>Ecdysozoa</taxon>
        <taxon>Nematoda</taxon>
        <taxon>Chromadorea</taxon>
        <taxon>Rhabditida</taxon>
        <taxon>Tylenchina</taxon>
        <taxon>Tylenchomorpha</taxon>
        <taxon>Sphaerularioidea</taxon>
        <taxon>Anguinidae</taxon>
        <taxon>Anguininae</taxon>
        <taxon>Ditylenchus</taxon>
    </lineage>
</organism>
<reference evidence="2" key="1">
    <citation type="submission" date="2022-11" db="UniProtKB">
        <authorList>
            <consortium name="WormBaseParasite"/>
        </authorList>
    </citation>
    <scope>IDENTIFICATION</scope>
</reference>
<keyword evidence="1" id="KW-1185">Reference proteome</keyword>
<proteinExistence type="predicted"/>
<dbReference type="AlphaFoldDB" id="A0A915E145"/>
<name>A0A915E145_9BILA</name>
<sequence length="154" mass="18123">MWKYPTHNFFPFLTESIKGYRLAMMFIDHSLQLIEWIQNDNNTRGFEEIQLDISSANEDLADDLIQKTVFRWCLYSENPDNLAQDLEVTLTLSMVTFPNMEQYGLLSYFDVDQGDALHQEHYKLVNVHKGTEFELHLEGEDDVRLMKIKIAKIT</sequence>
<protein>
    <submittedName>
        <fullName evidence="2">Uncharacterized protein</fullName>
    </submittedName>
</protein>